<evidence type="ECO:0000313" key="1">
    <source>
        <dbReference type="EMBL" id="CDI05007.1"/>
    </source>
</evidence>
<dbReference type="AlphaFoldDB" id="V6AQU1"/>
<name>V6AQU1_9ARCH</name>
<reference evidence="1 2" key="1">
    <citation type="journal article" date="2013" name="PLoS ONE">
        <title>Enrichment and Genome Sequence of the Group I.1a Ammonia-Oxidizing Archaeon ?Ca. Nitrosotenuis uzonensis? Representing a Clade Globally.</title>
        <authorList>
            <person name="Lebedeva E.V."/>
            <person name="Hatzenpichler R."/>
            <person name="Pelletier E."/>
            <person name="Schuster N."/>
            <person name="Hauzmayer S."/>
            <person name="Bulaev A."/>
            <person name="Grigor'eva N.V."/>
            <person name="Galushko A."/>
            <person name="Schmid M."/>
            <person name="Palatinszky M."/>
            <person name="Le Paslier D."/>
            <person name="Daims H."/>
            <person name="Wagner M."/>
        </authorList>
    </citation>
    <scope>NUCLEOTIDE SEQUENCE [LARGE SCALE GENOMIC DNA]</scope>
    <source>
        <strain evidence="1 2">N4</strain>
    </source>
</reference>
<comment type="caution">
    <text evidence="1">The sequence shown here is derived from an EMBL/GenBank/DDBJ whole genome shotgun (WGS) entry which is preliminary data.</text>
</comment>
<keyword evidence="2" id="KW-1185">Reference proteome</keyword>
<evidence type="ECO:0000313" key="2">
    <source>
        <dbReference type="Proteomes" id="UP000018159"/>
    </source>
</evidence>
<accession>V6AQU1</accession>
<organism evidence="1 2">
    <name type="scientific">Candidatus Nitrosotenuis uzonensis</name>
    <dbReference type="NCBI Taxonomy" id="1407055"/>
    <lineage>
        <taxon>Archaea</taxon>
        <taxon>Nitrososphaerota</taxon>
        <taxon>Candidatus Nitrosotenuis</taxon>
    </lineage>
</organism>
<gene>
    <name evidence="1" type="ORF">NITUZ_140082</name>
</gene>
<proteinExistence type="predicted"/>
<sequence length="470" mass="52950">MLAFFIYVDVESAEAREIAPFSFHLDEQLMISTNWSYMETGGKPASVVMKGEEVELPLKILSATTKPVNLEFHVTYGIEQIGPAKMPRGVTIEITPKNMLLKPNQDQTLKIHVKVDKNAPSNKYDIQIVAQWPEPNGFVGTSFSLPAGKDFGPDSIAVNFFPPPLKQTKDGILLTEVVCTNDYVLVLKASSNIPACISPKNVSKLIERGWAKAEQRSEFVEFMNVRFTPAKFPGLTRDMEKYAINFTEQDLESVPKVKQMLEHALSAPKMQLCDMVTLEENNPPSKYKIITLRPFSFLTQSYLISQESNQYHSWANKNLEAYQVPTLPDYHYLRYKGEVFTLTFIPLSEQEAYQRYYGIDESLLGPENTSPRLCVITDSYSYVQGDTIKISGQAKFTDPPLLMQIRFEGILVEEKIIPISEDGSFSQSVITSGTSWYHVGEYEIVVSDSKGVSYGVTFELTPRNDSSDQS</sequence>
<dbReference type="STRING" id="1407055.NITUZ_140082"/>
<protein>
    <submittedName>
        <fullName evidence="1">Uncharacterized protein</fullName>
    </submittedName>
</protein>
<dbReference type="EMBL" id="CBTY010000006">
    <property type="protein sequence ID" value="CDI05007.1"/>
    <property type="molecule type" value="Genomic_DNA"/>
</dbReference>
<dbReference type="Proteomes" id="UP000018159">
    <property type="component" value="Unassembled WGS sequence"/>
</dbReference>